<comment type="caution">
    <text evidence="1">The sequence shown here is derived from an EMBL/GenBank/DDBJ whole genome shotgun (WGS) entry which is preliminary data.</text>
</comment>
<evidence type="ECO:0000313" key="2">
    <source>
        <dbReference type="Proteomes" id="UP000736787"/>
    </source>
</evidence>
<dbReference type="AlphaFoldDB" id="A0A8T1DZ10"/>
<protein>
    <submittedName>
        <fullName evidence="1">Uncharacterized protein</fullName>
    </submittedName>
</protein>
<name>A0A8T1DZ10_9STRA</name>
<accession>A0A8T1DZ10</accession>
<proteinExistence type="predicted"/>
<sequence length="98" mass="11452">MFNKELSSPLVPDFFSKNRSAYDDQEAFNVPQSEWTMRESKTDDLQHYKNVAEESVRTNAEKVDEIEGIMKTLYNYEGGMPFVVLENFLVFVPESFVR</sequence>
<organism evidence="1 2">
    <name type="scientific">Phytophthora cactorum</name>
    <dbReference type="NCBI Taxonomy" id="29920"/>
    <lineage>
        <taxon>Eukaryota</taxon>
        <taxon>Sar</taxon>
        <taxon>Stramenopiles</taxon>
        <taxon>Oomycota</taxon>
        <taxon>Peronosporomycetes</taxon>
        <taxon>Peronosporales</taxon>
        <taxon>Peronosporaceae</taxon>
        <taxon>Phytophthora</taxon>
    </lineage>
</organism>
<gene>
    <name evidence="1" type="ORF">PC117_g7844</name>
</gene>
<dbReference type="EMBL" id="RCMK01000164">
    <property type="protein sequence ID" value="KAG2946186.1"/>
    <property type="molecule type" value="Genomic_DNA"/>
</dbReference>
<evidence type="ECO:0000313" key="1">
    <source>
        <dbReference type="EMBL" id="KAG2946186.1"/>
    </source>
</evidence>
<reference evidence="1" key="1">
    <citation type="submission" date="2018-10" db="EMBL/GenBank/DDBJ databases">
        <title>Effector identification in a new, highly contiguous assembly of the strawberry crown rot pathogen Phytophthora cactorum.</title>
        <authorList>
            <person name="Armitage A.D."/>
            <person name="Nellist C.F."/>
            <person name="Bates H."/>
            <person name="Vickerstaff R.J."/>
            <person name="Harrison R.J."/>
        </authorList>
    </citation>
    <scope>NUCLEOTIDE SEQUENCE</scope>
    <source>
        <strain evidence="1">4040</strain>
    </source>
</reference>
<dbReference type="Proteomes" id="UP000736787">
    <property type="component" value="Unassembled WGS sequence"/>
</dbReference>